<reference evidence="2" key="2">
    <citation type="submission" date="2023-07" db="EMBL/GenBank/DDBJ databases">
        <authorList>
            <person name="Shen H."/>
        </authorList>
    </citation>
    <scope>NUCLEOTIDE SEQUENCE</scope>
    <source>
        <strain evidence="2">TNR-22</strain>
    </source>
</reference>
<dbReference type="GO" id="GO:0004131">
    <property type="term" value="F:cytosine deaminase activity"/>
    <property type="evidence" value="ECO:0007669"/>
    <property type="project" value="UniProtKB-EC"/>
</dbReference>
<gene>
    <name evidence="2" type="ORF">Q4481_01100</name>
</gene>
<keyword evidence="3" id="KW-1185">Reference proteome</keyword>
<proteinExistence type="predicted"/>
<accession>A0ABT8YGZ2</accession>
<dbReference type="Proteomes" id="UP001174932">
    <property type="component" value="Unassembled WGS sequence"/>
</dbReference>
<dbReference type="SUPFAM" id="SSF51556">
    <property type="entry name" value="Metallo-dependent hydrolases"/>
    <property type="match status" value="1"/>
</dbReference>
<protein>
    <submittedName>
        <fullName evidence="2">Cytosine deaminase</fullName>
        <ecNumber evidence="2">3.5.4.1</ecNumber>
    </submittedName>
</protein>
<dbReference type="PANTHER" id="PTHR32027">
    <property type="entry name" value="CYTOSINE DEAMINASE"/>
    <property type="match status" value="1"/>
</dbReference>
<feature type="domain" description="Amidohydrolase 3" evidence="1">
    <location>
        <begin position="213"/>
        <end position="412"/>
    </location>
</feature>
<evidence type="ECO:0000313" key="2">
    <source>
        <dbReference type="EMBL" id="MDO6962530.1"/>
    </source>
</evidence>
<dbReference type="EMBL" id="JAUOZU010000001">
    <property type="protein sequence ID" value="MDO6962530.1"/>
    <property type="molecule type" value="Genomic_DNA"/>
</dbReference>
<dbReference type="NCBIfam" id="NF005759">
    <property type="entry name" value="PRK07583.1"/>
    <property type="match status" value="1"/>
</dbReference>
<reference evidence="2" key="1">
    <citation type="journal article" date="2015" name="Int. J. Syst. Evol. Microbiol.">
        <title>Rhizobium alvei sp. nov., isolated from a freshwater river.</title>
        <authorList>
            <person name="Sheu S.Y."/>
            <person name="Huang H.W."/>
            <person name="Young C.C."/>
            <person name="Chen W.M."/>
        </authorList>
    </citation>
    <scope>NUCLEOTIDE SEQUENCE</scope>
    <source>
        <strain evidence="2">TNR-22</strain>
    </source>
</reference>
<sequence length="439" mass="47991">MLPSFMTPPASTSYKLANATVPVTLAPELASLPTKEGLVACDILVRDGQIAELLPAGSTVDPDLPVTDLRQGMVWPCFADMHTHLDKGHIWDRKPNPDGTFMGALDAVMADRMANWSAADVAARMGFSITTAYNHGTRLIRTHLDSIAPQHRISFEVFSALREEWKGRVDLQAVALFPLDMMVDQAFYADLVSTVKTHGGLLGGVTRMGPDLEAQLEQLFRTAADEGLDIDLHVDETDDKEVLTLKAIAEAKLRLGFEGAVTVGHCCSLARQDEDVAKATIDVVARAGLSVVSLPMCNMYLQDRYAGRTPRWRGVTLFKELTAAGVATAVSSDNTRDPFYAYGDLDPVEVFREAVRILHLDHPLDEAARVITKSPAAILGRPDVGMIATGQPADLVLFSARRWSEFLSRPQMDRIVLRSGAALERQLPDYRELDTIIGA</sequence>
<dbReference type="InterPro" id="IPR052349">
    <property type="entry name" value="Metallo-hydrolase_Enzymes"/>
</dbReference>
<dbReference type="Pfam" id="PF07969">
    <property type="entry name" value="Amidohydro_3"/>
    <property type="match status" value="1"/>
</dbReference>
<dbReference type="InterPro" id="IPR032466">
    <property type="entry name" value="Metal_Hydrolase"/>
</dbReference>
<dbReference type="SUPFAM" id="SSF51338">
    <property type="entry name" value="Composite domain of metallo-dependent hydrolases"/>
    <property type="match status" value="1"/>
</dbReference>
<dbReference type="CDD" id="cd01293">
    <property type="entry name" value="Bact_CD"/>
    <property type="match status" value="1"/>
</dbReference>
<dbReference type="EC" id="3.5.4.1" evidence="2"/>
<dbReference type="RefSeq" id="WP_304374388.1">
    <property type="nucleotide sequence ID" value="NZ_JAUOZU010000001.1"/>
</dbReference>
<dbReference type="PANTHER" id="PTHR32027:SF0">
    <property type="entry name" value="CYTOSINE DEAMINASE"/>
    <property type="match status" value="1"/>
</dbReference>
<comment type="caution">
    <text evidence="2">The sequence shown here is derived from an EMBL/GenBank/DDBJ whole genome shotgun (WGS) entry which is preliminary data.</text>
</comment>
<dbReference type="Gene3D" id="2.30.40.10">
    <property type="entry name" value="Urease, subunit C, domain 1"/>
    <property type="match status" value="1"/>
</dbReference>
<dbReference type="InterPro" id="IPR011059">
    <property type="entry name" value="Metal-dep_hydrolase_composite"/>
</dbReference>
<name>A0ABT8YGZ2_9HYPH</name>
<dbReference type="Gene3D" id="3.20.20.140">
    <property type="entry name" value="Metal-dependent hydrolases"/>
    <property type="match status" value="1"/>
</dbReference>
<organism evidence="2 3">
    <name type="scientific">Rhizobium alvei</name>
    <dbReference type="NCBI Taxonomy" id="1132659"/>
    <lineage>
        <taxon>Bacteria</taxon>
        <taxon>Pseudomonadati</taxon>
        <taxon>Pseudomonadota</taxon>
        <taxon>Alphaproteobacteria</taxon>
        <taxon>Hyphomicrobiales</taxon>
        <taxon>Rhizobiaceae</taxon>
        <taxon>Rhizobium/Agrobacterium group</taxon>
        <taxon>Rhizobium</taxon>
    </lineage>
</organism>
<evidence type="ECO:0000313" key="3">
    <source>
        <dbReference type="Proteomes" id="UP001174932"/>
    </source>
</evidence>
<keyword evidence="2" id="KW-0378">Hydrolase</keyword>
<dbReference type="InterPro" id="IPR013108">
    <property type="entry name" value="Amidohydro_3"/>
</dbReference>
<evidence type="ECO:0000259" key="1">
    <source>
        <dbReference type="Pfam" id="PF07969"/>
    </source>
</evidence>